<sequence length="41" mass="4650">MATFHKRGLKWQVQVRRQGHTTLTQSFTLKADAEAWAAHAA</sequence>
<dbReference type="Proteomes" id="UP000294360">
    <property type="component" value="Chromosome"/>
</dbReference>
<reference evidence="1 2" key="1">
    <citation type="submission" date="2019-03" db="EMBL/GenBank/DDBJ databases">
        <authorList>
            <person name="Kox A.R. M."/>
        </authorList>
    </citation>
    <scope>NUCLEOTIDE SEQUENCE [LARGE SCALE GENOMIC DNA]</scope>
    <source>
        <strain evidence="1">MTUNDRAET4 annotated genome</strain>
    </source>
</reference>
<evidence type="ECO:0000313" key="2">
    <source>
        <dbReference type="Proteomes" id="UP000294360"/>
    </source>
</evidence>
<organism evidence="1 2">
    <name type="scientific">Methylocella tundrae</name>
    <dbReference type="NCBI Taxonomy" id="227605"/>
    <lineage>
        <taxon>Bacteria</taxon>
        <taxon>Pseudomonadati</taxon>
        <taxon>Pseudomonadota</taxon>
        <taxon>Alphaproteobacteria</taxon>
        <taxon>Hyphomicrobiales</taxon>
        <taxon>Beijerinckiaceae</taxon>
        <taxon>Methylocella</taxon>
    </lineage>
</organism>
<dbReference type="EMBL" id="LR536450">
    <property type="protein sequence ID" value="VFU10197.1"/>
    <property type="molecule type" value="Genomic_DNA"/>
</dbReference>
<name>A0A4U8Z3Y7_METTU</name>
<dbReference type="AlphaFoldDB" id="A0A4U8Z3Y7"/>
<dbReference type="KEGG" id="mtun:MTUNDRAET4_3310"/>
<protein>
    <recommendedName>
        <fullName evidence="3">Integrase</fullName>
    </recommendedName>
</protein>
<evidence type="ECO:0000313" key="1">
    <source>
        <dbReference type="EMBL" id="VFU10197.1"/>
    </source>
</evidence>
<gene>
    <name evidence="1" type="ORF">MTUNDRAET4_3310</name>
</gene>
<evidence type="ECO:0008006" key="3">
    <source>
        <dbReference type="Google" id="ProtNLM"/>
    </source>
</evidence>
<accession>A0A4U8Z3Y7</accession>
<proteinExistence type="predicted"/>